<dbReference type="Pfam" id="PF04266">
    <property type="entry name" value="ASCH"/>
    <property type="match status" value="1"/>
</dbReference>
<evidence type="ECO:0000313" key="2">
    <source>
        <dbReference type="EMBL" id="MDA0183973.1"/>
    </source>
</evidence>
<evidence type="ECO:0000313" key="3">
    <source>
        <dbReference type="Proteomes" id="UP001147653"/>
    </source>
</evidence>
<dbReference type="InterPro" id="IPR009326">
    <property type="entry name" value="DUF984"/>
</dbReference>
<dbReference type="Gene3D" id="3.10.400.10">
    <property type="entry name" value="Sulfate adenylyltransferase"/>
    <property type="match status" value="1"/>
</dbReference>
<protein>
    <submittedName>
        <fullName evidence="2">ASCH domain-containing protein</fullName>
    </submittedName>
</protein>
<proteinExistence type="predicted"/>
<keyword evidence="3" id="KW-1185">Reference proteome</keyword>
<dbReference type="PANTHER" id="PTHR39203">
    <property type="entry name" value="CYTOPLASMIC PROTEIN-RELATED"/>
    <property type="match status" value="1"/>
</dbReference>
<feature type="domain" description="ASCH" evidence="1">
    <location>
        <begin position="17"/>
        <end position="142"/>
    </location>
</feature>
<evidence type="ECO:0000259" key="1">
    <source>
        <dbReference type="SMART" id="SM01022"/>
    </source>
</evidence>
<dbReference type="Proteomes" id="UP001147653">
    <property type="component" value="Unassembled WGS sequence"/>
</dbReference>
<dbReference type="EMBL" id="JAPDDP010000065">
    <property type="protein sequence ID" value="MDA0183973.1"/>
    <property type="molecule type" value="Genomic_DNA"/>
</dbReference>
<sequence>MQRSDTPQPPPGDVITFAFPGPLRDKLVAAVLSGKKTATTGLAIEWEVEGEALPVVGQRHTVVDSSEQPVGVIETTLVEVIRLGDADWSLARDEGEDFEDVAQWRVAHERFWTHEVIPTLPAGTLSALTDDTQVLVWRFRLA</sequence>
<dbReference type="SMART" id="SM01022">
    <property type="entry name" value="ASCH"/>
    <property type="match status" value="1"/>
</dbReference>
<reference evidence="2" key="1">
    <citation type="submission" date="2022-10" db="EMBL/GenBank/DDBJ databases">
        <title>The WGS of Solirubrobacter phytolaccae KCTC 29190.</title>
        <authorList>
            <person name="Jiang Z."/>
        </authorList>
    </citation>
    <scope>NUCLEOTIDE SEQUENCE</scope>
    <source>
        <strain evidence="2">KCTC 29190</strain>
    </source>
</reference>
<dbReference type="AlphaFoldDB" id="A0A9X3NCJ5"/>
<organism evidence="2 3">
    <name type="scientific">Solirubrobacter phytolaccae</name>
    <dbReference type="NCBI Taxonomy" id="1404360"/>
    <lineage>
        <taxon>Bacteria</taxon>
        <taxon>Bacillati</taxon>
        <taxon>Actinomycetota</taxon>
        <taxon>Thermoleophilia</taxon>
        <taxon>Solirubrobacterales</taxon>
        <taxon>Solirubrobacteraceae</taxon>
        <taxon>Solirubrobacter</taxon>
    </lineage>
</organism>
<accession>A0A9X3NCJ5</accession>
<name>A0A9X3NCJ5_9ACTN</name>
<dbReference type="SUPFAM" id="SSF88697">
    <property type="entry name" value="PUA domain-like"/>
    <property type="match status" value="1"/>
</dbReference>
<dbReference type="PANTHER" id="PTHR39203:SF1">
    <property type="entry name" value="CYTOPLASMIC PROTEIN"/>
    <property type="match status" value="1"/>
</dbReference>
<dbReference type="InterPro" id="IPR007374">
    <property type="entry name" value="ASCH_domain"/>
</dbReference>
<comment type="caution">
    <text evidence="2">The sequence shown here is derived from an EMBL/GenBank/DDBJ whole genome shotgun (WGS) entry which is preliminary data.</text>
</comment>
<dbReference type="InterPro" id="IPR015947">
    <property type="entry name" value="PUA-like_sf"/>
</dbReference>
<dbReference type="RefSeq" id="WP_270028386.1">
    <property type="nucleotide sequence ID" value="NZ_JAPDDP010000065.1"/>
</dbReference>
<gene>
    <name evidence="2" type="ORF">OJ997_26940</name>
</gene>